<gene>
    <name evidence="2" type="ORF">SERLADRAFT_381796</name>
</gene>
<organism>
    <name type="scientific">Serpula lacrymans var. lacrymans (strain S7.9)</name>
    <name type="common">Dry rot fungus</name>
    <dbReference type="NCBI Taxonomy" id="578457"/>
    <lineage>
        <taxon>Eukaryota</taxon>
        <taxon>Fungi</taxon>
        <taxon>Dikarya</taxon>
        <taxon>Basidiomycota</taxon>
        <taxon>Agaricomycotina</taxon>
        <taxon>Agaricomycetes</taxon>
        <taxon>Agaricomycetidae</taxon>
        <taxon>Boletales</taxon>
        <taxon>Coniophorineae</taxon>
        <taxon>Serpulaceae</taxon>
        <taxon>Serpula</taxon>
    </lineage>
</organism>
<evidence type="ECO:0000256" key="1">
    <source>
        <dbReference type="SAM" id="MobiDB-lite"/>
    </source>
</evidence>
<dbReference type="AlphaFoldDB" id="F8NLW7"/>
<feature type="region of interest" description="Disordered" evidence="1">
    <location>
        <begin position="1"/>
        <end position="36"/>
    </location>
</feature>
<dbReference type="HOGENOM" id="CLU_2689328_0_0_1"/>
<accession>F8NLW7</accession>
<sequence length="74" mass="8064">MDDSSTFDEEGGRSTGPFSNHESGNRGAAKQGLDTRHSTLETDLSTCFAGLFQPVWGNSRLAVATDMWGRSVRR</sequence>
<evidence type="ECO:0000313" key="2">
    <source>
        <dbReference type="EMBL" id="EGO27271.1"/>
    </source>
</evidence>
<dbReference type="RefSeq" id="XP_007315362.1">
    <property type="nucleotide sequence ID" value="XM_007315300.1"/>
</dbReference>
<name>F8NLW7_SERL9</name>
<protein>
    <submittedName>
        <fullName evidence="2">Uncharacterized protein</fullName>
    </submittedName>
</protein>
<proteinExistence type="predicted"/>
<dbReference type="GeneID" id="18810965"/>
<dbReference type="EMBL" id="GL945431">
    <property type="protein sequence ID" value="EGO27271.1"/>
    <property type="molecule type" value="Genomic_DNA"/>
</dbReference>
<dbReference type="KEGG" id="sla:SERLADRAFT_381796"/>
<dbReference type="Proteomes" id="UP000008064">
    <property type="component" value="Unassembled WGS sequence"/>
</dbReference>
<reference evidence="2" key="1">
    <citation type="submission" date="2011-04" db="EMBL/GenBank/DDBJ databases">
        <title>Evolution of plant cell wall degrading machinery underlies the functional diversity of forest fungi.</title>
        <authorList>
            <consortium name="US DOE Joint Genome Institute (JGI-PGF)"/>
            <person name="Eastwood D.C."/>
            <person name="Floudas D."/>
            <person name="Binder M."/>
            <person name="Majcherczyk A."/>
            <person name="Schneider P."/>
            <person name="Aerts A."/>
            <person name="Asiegbu F.O."/>
            <person name="Baker S.E."/>
            <person name="Barry K."/>
            <person name="Bendiksby M."/>
            <person name="Blumentritt M."/>
            <person name="Coutinho P.M."/>
            <person name="Cullen D."/>
            <person name="Cullen D."/>
            <person name="Gathman A."/>
            <person name="Goodell B."/>
            <person name="Henrissat B."/>
            <person name="Ihrmark K."/>
            <person name="Kauserud H."/>
            <person name="Kohler A."/>
            <person name="LaButti K."/>
            <person name="Lapidus A."/>
            <person name="Lavin J.L."/>
            <person name="Lee Y.-H."/>
            <person name="Lindquist E."/>
            <person name="Lilly W."/>
            <person name="Lucas S."/>
            <person name="Morin E."/>
            <person name="Murat C."/>
            <person name="Oguiza J.A."/>
            <person name="Park J."/>
            <person name="Pisabarro A.G."/>
            <person name="Riley R."/>
            <person name="Rosling A."/>
            <person name="Salamov A."/>
            <person name="Schmidt O."/>
            <person name="Schmutz J."/>
            <person name="Skrede I."/>
            <person name="Stenlid J."/>
            <person name="Wiebenga A."/>
            <person name="Xie X."/>
            <person name="Kues U."/>
            <person name="Hibbett D.S."/>
            <person name="Hoffmeister D."/>
            <person name="Hogberg N."/>
            <person name="Martin F."/>
            <person name="Grigoriev I.V."/>
            <person name="Watkinson S.C."/>
        </authorList>
    </citation>
    <scope>NUCLEOTIDE SEQUENCE</scope>
    <source>
        <strain evidence="2">S7.9</strain>
    </source>
</reference>